<sequence length="73" mass="7984">MALTVREEKQKQAYQGTSYDQLVSTNHPSDAEPSTMAGSRSPSIRLNALSPPMPTPSSSLSFANVFLRLSPFR</sequence>
<reference evidence="3" key="2">
    <citation type="submission" date="2019-10" db="EMBL/GenBank/DDBJ databases">
        <title>A de novo genome assembly of a pear dwarfing rootstock.</title>
        <authorList>
            <person name="Wang F."/>
            <person name="Wang J."/>
            <person name="Li S."/>
            <person name="Zhang Y."/>
            <person name="Fang M."/>
            <person name="Ma L."/>
            <person name="Zhao Y."/>
            <person name="Jiang S."/>
        </authorList>
    </citation>
    <scope>NUCLEOTIDE SEQUENCE [LARGE SCALE GENOMIC DNA]</scope>
</reference>
<evidence type="ECO:0000313" key="2">
    <source>
        <dbReference type="EMBL" id="KAB2636357.1"/>
    </source>
</evidence>
<evidence type="ECO:0000313" key="3">
    <source>
        <dbReference type="Proteomes" id="UP000327157"/>
    </source>
</evidence>
<accession>A0A5N5IAS3</accession>
<keyword evidence="3" id="KW-1185">Reference proteome</keyword>
<gene>
    <name evidence="2" type="ORF">D8674_026891</name>
</gene>
<reference evidence="2 3" key="1">
    <citation type="submission" date="2019-09" db="EMBL/GenBank/DDBJ databases">
        <authorList>
            <person name="Ou C."/>
        </authorList>
    </citation>
    <scope>NUCLEOTIDE SEQUENCE [LARGE SCALE GENOMIC DNA]</scope>
    <source>
        <strain evidence="2">S2</strain>
        <tissue evidence="2">Leaf</tissue>
    </source>
</reference>
<evidence type="ECO:0000256" key="1">
    <source>
        <dbReference type="SAM" id="MobiDB-lite"/>
    </source>
</evidence>
<feature type="region of interest" description="Disordered" evidence="1">
    <location>
        <begin position="1"/>
        <end position="56"/>
    </location>
</feature>
<dbReference type="AlphaFoldDB" id="A0A5N5IAS3"/>
<feature type="compositionally biased region" description="Polar residues" evidence="1">
    <location>
        <begin position="12"/>
        <end position="28"/>
    </location>
</feature>
<name>A0A5N5IAS3_9ROSA</name>
<organism evidence="2 3">
    <name type="scientific">Pyrus ussuriensis x Pyrus communis</name>
    <dbReference type="NCBI Taxonomy" id="2448454"/>
    <lineage>
        <taxon>Eukaryota</taxon>
        <taxon>Viridiplantae</taxon>
        <taxon>Streptophyta</taxon>
        <taxon>Embryophyta</taxon>
        <taxon>Tracheophyta</taxon>
        <taxon>Spermatophyta</taxon>
        <taxon>Magnoliopsida</taxon>
        <taxon>eudicotyledons</taxon>
        <taxon>Gunneridae</taxon>
        <taxon>Pentapetalae</taxon>
        <taxon>rosids</taxon>
        <taxon>fabids</taxon>
        <taxon>Rosales</taxon>
        <taxon>Rosaceae</taxon>
        <taxon>Amygdaloideae</taxon>
        <taxon>Maleae</taxon>
        <taxon>Pyrus</taxon>
    </lineage>
</organism>
<comment type="caution">
    <text evidence="2">The sequence shown here is derived from an EMBL/GenBank/DDBJ whole genome shotgun (WGS) entry which is preliminary data.</text>
</comment>
<protein>
    <submittedName>
        <fullName evidence="2">Uncharacterized protein</fullName>
    </submittedName>
</protein>
<reference evidence="2 3" key="3">
    <citation type="submission" date="2019-11" db="EMBL/GenBank/DDBJ databases">
        <title>A de novo genome assembly of a pear dwarfing rootstock.</title>
        <authorList>
            <person name="Wang F."/>
            <person name="Wang J."/>
            <person name="Li S."/>
            <person name="Zhang Y."/>
            <person name="Fang M."/>
            <person name="Ma L."/>
            <person name="Zhao Y."/>
            <person name="Jiang S."/>
        </authorList>
    </citation>
    <scope>NUCLEOTIDE SEQUENCE [LARGE SCALE GENOMIC DNA]</scope>
    <source>
        <strain evidence="2">S2</strain>
        <tissue evidence="2">Leaf</tissue>
    </source>
</reference>
<feature type="compositionally biased region" description="Basic and acidic residues" evidence="1">
    <location>
        <begin position="1"/>
        <end position="11"/>
    </location>
</feature>
<dbReference type="EMBL" id="SMOL01000004">
    <property type="protein sequence ID" value="KAB2636357.1"/>
    <property type="molecule type" value="Genomic_DNA"/>
</dbReference>
<proteinExistence type="predicted"/>
<dbReference type="Proteomes" id="UP000327157">
    <property type="component" value="Chromosome 5"/>
</dbReference>